<gene>
    <name evidence="2" type="ORF">MFLAVUS_009097</name>
</gene>
<feature type="region of interest" description="Disordered" evidence="1">
    <location>
        <begin position="80"/>
        <end position="146"/>
    </location>
</feature>
<comment type="caution">
    <text evidence="2">The sequence shown here is derived from an EMBL/GenBank/DDBJ whole genome shotgun (WGS) entry which is preliminary data.</text>
</comment>
<sequence>MTTRGHIPNLTIRSEMNLHIYMFLLDYKRYIASFMTRPKHKKNFHNTETKNDFQNDFMEGVKVYQVYRICYLSTDEKSDSQSKRRFSNTNTNNQASTEGAIGDSDTTNNRVINVSETISSDTTDSRTNDDTTVNQETTNAVDTHDNDNTISPFDLIPCIGSSDDVGDDPWLFCSKNITRLFEDYQSIVKSLVNKHEALSPESYINELAALTNILVLNKHQRSPIAKKVFSDKLLNDLAESMISESMNYNLSLSEQQYMAMAKIINQLKVHLD</sequence>
<reference evidence="2 3" key="1">
    <citation type="submission" date="2024-04" db="EMBL/GenBank/DDBJ databases">
        <title>genome sequences of Mucor flavus KT1a and Helicostylum pulchrum KT1b strains isolated from the surface of a dry-aged beef.</title>
        <authorList>
            <person name="Toyotome T."/>
            <person name="Hosono M."/>
            <person name="Torimaru M."/>
            <person name="Fukuda K."/>
            <person name="Mikami N."/>
        </authorList>
    </citation>
    <scope>NUCLEOTIDE SEQUENCE [LARGE SCALE GENOMIC DNA]</scope>
    <source>
        <strain evidence="2 3">KT1a</strain>
    </source>
</reference>
<feature type="compositionally biased region" description="Polar residues" evidence="1">
    <location>
        <begin position="87"/>
        <end position="97"/>
    </location>
</feature>
<name>A0ABP9Z8Y5_9FUNG</name>
<dbReference type="Proteomes" id="UP001473302">
    <property type="component" value="Unassembled WGS sequence"/>
</dbReference>
<dbReference type="EMBL" id="BAABUK010000026">
    <property type="protein sequence ID" value="GAA5815585.1"/>
    <property type="molecule type" value="Genomic_DNA"/>
</dbReference>
<keyword evidence="3" id="KW-1185">Reference proteome</keyword>
<feature type="compositionally biased region" description="Polar residues" evidence="1">
    <location>
        <begin position="104"/>
        <end position="114"/>
    </location>
</feature>
<evidence type="ECO:0000313" key="3">
    <source>
        <dbReference type="Proteomes" id="UP001473302"/>
    </source>
</evidence>
<organism evidence="2 3">
    <name type="scientific">Mucor flavus</name>
    <dbReference type="NCBI Taxonomy" id="439312"/>
    <lineage>
        <taxon>Eukaryota</taxon>
        <taxon>Fungi</taxon>
        <taxon>Fungi incertae sedis</taxon>
        <taxon>Mucoromycota</taxon>
        <taxon>Mucoromycotina</taxon>
        <taxon>Mucoromycetes</taxon>
        <taxon>Mucorales</taxon>
        <taxon>Mucorineae</taxon>
        <taxon>Mucoraceae</taxon>
        <taxon>Mucor</taxon>
    </lineage>
</organism>
<protein>
    <submittedName>
        <fullName evidence="2">Uncharacterized protein</fullName>
    </submittedName>
</protein>
<evidence type="ECO:0000256" key="1">
    <source>
        <dbReference type="SAM" id="MobiDB-lite"/>
    </source>
</evidence>
<evidence type="ECO:0000313" key="2">
    <source>
        <dbReference type="EMBL" id="GAA5815585.1"/>
    </source>
</evidence>
<proteinExistence type="predicted"/>
<accession>A0ABP9Z8Y5</accession>